<evidence type="ECO:0000313" key="1">
    <source>
        <dbReference type="EMBL" id="QQF82112.1"/>
    </source>
</evidence>
<accession>A0A9Q6P4H8</accession>
<dbReference type="Pfam" id="PF10123">
    <property type="entry name" value="Mu-like_Pro"/>
    <property type="match status" value="1"/>
</dbReference>
<dbReference type="Proteomes" id="UP000595373">
    <property type="component" value="Chromosome"/>
</dbReference>
<sequence length="181" mass="19551">MKTLLIKLFALSADAPDEQIIEKLTALDKAKGDSSVALSDVYIELAKEKKQVVMLSTKVNNPDPAKFVALSDLQTVQTELNSLKQQINDKERDGLIQTALSDGRLLPAQKEWAENLGKTNLQALSDYLKTVSPNPALGGQLQAKENPTENIVALSDAEIATAKSLGLSAEEFVAQYKNGGK</sequence>
<evidence type="ECO:0000313" key="2">
    <source>
        <dbReference type="Proteomes" id="UP000595373"/>
    </source>
</evidence>
<protein>
    <submittedName>
        <fullName evidence="1">Uncharacterized protein</fullName>
    </submittedName>
</protein>
<dbReference type="EMBL" id="CP066558">
    <property type="protein sequence ID" value="QQF82112.1"/>
    <property type="molecule type" value="Genomic_DNA"/>
</dbReference>
<dbReference type="RefSeq" id="WP_081376597.1">
    <property type="nucleotide sequence ID" value="NZ_CP018802.1"/>
</dbReference>
<organism evidence="1 2">
    <name type="scientific">Histophilus somni</name>
    <name type="common">Haemophilus somnus</name>
    <dbReference type="NCBI Taxonomy" id="731"/>
    <lineage>
        <taxon>Bacteria</taxon>
        <taxon>Pseudomonadati</taxon>
        <taxon>Pseudomonadota</taxon>
        <taxon>Gammaproteobacteria</taxon>
        <taxon>Pasteurellales</taxon>
        <taxon>Pasteurellaceae</taxon>
        <taxon>Histophilus</taxon>
    </lineage>
</organism>
<gene>
    <name evidence="1" type="ORF">JFL49_08650</name>
</gene>
<dbReference type="InterPro" id="IPR012106">
    <property type="entry name" value="Phage_Mu_Gp1"/>
</dbReference>
<dbReference type="AlphaFoldDB" id="A0A9Q6P4H8"/>
<name>A0A9Q6P4H8_HISSO</name>
<proteinExistence type="predicted"/>
<keyword evidence="2" id="KW-1185">Reference proteome</keyword>
<reference evidence="1 2" key="1">
    <citation type="submission" date="2020-12" db="EMBL/GenBank/DDBJ databases">
        <title>ASc-MMNZ-VFA-070.</title>
        <authorList>
            <person name="Schryvers A."/>
            <person name="Mostafa Nazari M."/>
            <person name="Farshchi Andisi V."/>
            <person name="Timsit E."/>
            <person name="Walter Morck D."/>
        </authorList>
    </citation>
    <scope>NUCLEOTIDE SEQUENCE [LARGE SCALE GENOMIC DNA]</scope>
    <source>
        <strain evidence="1 2">ASc-MMNZ-VFA-070</strain>
    </source>
</reference>